<dbReference type="PANTHER" id="PTHR12428:SF65">
    <property type="entry name" value="CYTOCHROME C OXIDASE ASSEMBLY PROTEIN COX18, MITOCHONDRIAL"/>
    <property type="match status" value="1"/>
</dbReference>
<gene>
    <name evidence="8" type="ORF">P43SY_006769</name>
</gene>
<keyword evidence="2 6" id="KW-0812">Transmembrane</keyword>
<dbReference type="GO" id="GO:0032977">
    <property type="term" value="F:membrane insertase activity"/>
    <property type="evidence" value="ECO:0007669"/>
    <property type="project" value="InterPro"/>
</dbReference>
<evidence type="ECO:0000259" key="7">
    <source>
        <dbReference type="Pfam" id="PF05057"/>
    </source>
</evidence>
<dbReference type="InterPro" id="IPR007751">
    <property type="entry name" value="DUF676_lipase-like"/>
</dbReference>
<feature type="domain" description="DUF676" evidence="7">
    <location>
        <begin position="288"/>
        <end position="363"/>
    </location>
</feature>
<evidence type="ECO:0000256" key="2">
    <source>
        <dbReference type="ARBA" id="ARBA00022692"/>
    </source>
</evidence>
<reference evidence="8" key="1">
    <citation type="submission" date="2021-12" db="EMBL/GenBank/DDBJ databases">
        <title>Prjna785345.</title>
        <authorList>
            <person name="Rujirawat T."/>
            <person name="Krajaejun T."/>
        </authorList>
    </citation>
    <scope>NUCLEOTIDE SEQUENCE</scope>
    <source>
        <strain evidence="8">Pi057C3</strain>
    </source>
</reference>
<keyword evidence="4 6" id="KW-0472">Membrane</keyword>
<name>A0AAD5QEQ8_PYTIN</name>
<feature type="transmembrane region" description="Helical" evidence="6">
    <location>
        <begin position="165"/>
        <end position="183"/>
    </location>
</feature>
<dbReference type="PANTHER" id="PTHR12428">
    <property type="entry name" value="OXA1"/>
    <property type="match status" value="1"/>
</dbReference>
<feature type="compositionally biased region" description="Polar residues" evidence="5">
    <location>
        <begin position="707"/>
        <end position="723"/>
    </location>
</feature>
<evidence type="ECO:0000313" key="8">
    <source>
        <dbReference type="EMBL" id="KAJ0409272.1"/>
    </source>
</evidence>
<evidence type="ECO:0000256" key="1">
    <source>
        <dbReference type="ARBA" id="ARBA00004141"/>
    </source>
</evidence>
<evidence type="ECO:0000313" key="9">
    <source>
        <dbReference type="Proteomes" id="UP001209570"/>
    </source>
</evidence>
<organism evidence="8 9">
    <name type="scientific">Pythium insidiosum</name>
    <name type="common">Pythiosis disease agent</name>
    <dbReference type="NCBI Taxonomy" id="114742"/>
    <lineage>
        <taxon>Eukaryota</taxon>
        <taxon>Sar</taxon>
        <taxon>Stramenopiles</taxon>
        <taxon>Oomycota</taxon>
        <taxon>Peronosporomycetes</taxon>
        <taxon>Pythiales</taxon>
        <taxon>Pythiaceae</taxon>
        <taxon>Pythium</taxon>
    </lineage>
</organism>
<evidence type="ECO:0000256" key="3">
    <source>
        <dbReference type="ARBA" id="ARBA00022989"/>
    </source>
</evidence>
<evidence type="ECO:0000256" key="5">
    <source>
        <dbReference type="SAM" id="MobiDB-lite"/>
    </source>
</evidence>
<dbReference type="InterPro" id="IPR001708">
    <property type="entry name" value="YidC/ALB3/OXA1/COX18"/>
</dbReference>
<feature type="compositionally biased region" description="Basic and acidic residues" evidence="5">
    <location>
        <begin position="724"/>
        <end position="740"/>
    </location>
</feature>
<proteinExistence type="predicted"/>
<evidence type="ECO:0000256" key="4">
    <source>
        <dbReference type="ARBA" id="ARBA00023136"/>
    </source>
</evidence>
<dbReference type="EMBL" id="JAKCXM010000005">
    <property type="protein sequence ID" value="KAJ0409272.1"/>
    <property type="molecule type" value="Genomic_DNA"/>
</dbReference>
<protein>
    <recommendedName>
        <fullName evidence="7">DUF676 domain-containing protein</fullName>
    </recommendedName>
</protein>
<feature type="compositionally biased region" description="Basic residues" evidence="5">
    <location>
        <begin position="638"/>
        <end position="649"/>
    </location>
</feature>
<dbReference type="AlphaFoldDB" id="A0AAD5QEQ8"/>
<feature type="transmembrane region" description="Helical" evidence="6">
    <location>
        <begin position="60"/>
        <end position="83"/>
    </location>
</feature>
<feature type="region of interest" description="Disordered" evidence="5">
    <location>
        <begin position="635"/>
        <end position="673"/>
    </location>
</feature>
<keyword evidence="3 6" id="KW-1133">Transmembrane helix</keyword>
<dbReference type="Pfam" id="PF05057">
    <property type="entry name" value="DUF676"/>
    <property type="match status" value="1"/>
</dbReference>
<sequence length="876" mass="96653">MEAMTDATTIIVKDADLLNATSAVVSSGADAAAAATTGSSLAVVQAVQGMLEHVHVTTGLPWWATLAATGVLFRAAVFPFYIYQIKATQRLVQAKADFVKVISAYRFARTFIPKGNMEEHVKAMMLGKKGYELVLKKYDTRPVQTVLGAVIHLVLKKYDTRPVQTVLGAVIHVPLFILVAYSARDMIRSGNFAGLETGGLWMWTNLKEPDGTCVLPFIASSSVFLNLELARRTRSVFWSNMLQYFQFAPILAFPMITTLPQGVFFYWIAITMTDAHATTQNAEWLAAATHLVVFQHGLLGSEGDWHSFALRFQQYFPLDELYVHCARANATTFTSMFQTYDGIDVGGERLADEITELAARMPRLARFSIQFTLHDEVSDLTRTLSRAAPLQQSSSRQYHASCLDMGDTVLVASVQRSGCADSGVFEAYRCRLNDRTLQLFEYDPLEYAEDQPAGTETPRTPEEDSSKPVASVHMMDADVVVVVPDKSSSPRQLDSRFQFWDIEITPREPTAINRVVLRIPNSELADHWKWLVAISNSSFGVSCQSNSKRSQPSETLLGCLTRGQFMQALQLFRVRTLYASVFFDLQVPYSCGAIRAFNPYRCKGVNLATSTHYKHIVMSSLWNAPLVRDTLPEDVKRRSSVRAPPRHSLVKALTERSVQAQPPDSSSSTTSTWGKQLSLSSLSFSVVGSRRSSGSSGSARSSDASSPEHQQGVHSEQGSTSPKSDSDDAGPQKKPGETAHDTAPQNQSTASRRRSWFSSSSSKFDPDAASKEPPSSTSSFFSSAFSSSEVVRVAPFVDGTVGVLLDHLHEAFQTDEERDALRGMLLSLQSVGWRRIDVLFDNVIAHEKIIAKRANPNKPLHGGLDVVHHVMDTFLT</sequence>
<dbReference type="Proteomes" id="UP001209570">
    <property type="component" value="Unassembled WGS sequence"/>
</dbReference>
<feature type="region of interest" description="Disordered" evidence="5">
    <location>
        <begin position="688"/>
        <end position="779"/>
    </location>
</feature>
<dbReference type="GO" id="GO:0032979">
    <property type="term" value="P:protein insertion into mitochondrial inner membrane from matrix"/>
    <property type="evidence" value="ECO:0007669"/>
    <property type="project" value="TreeGrafter"/>
</dbReference>
<accession>A0AAD5QEQ8</accession>
<comment type="subcellular location">
    <subcellularLocation>
        <location evidence="1">Membrane</location>
        <topology evidence="1">Multi-pass membrane protein</topology>
    </subcellularLocation>
</comment>
<evidence type="ECO:0000256" key="6">
    <source>
        <dbReference type="SAM" id="Phobius"/>
    </source>
</evidence>
<keyword evidence="9" id="KW-1185">Reference proteome</keyword>
<dbReference type="GO" id="GO:0005743">
    <property type="term" value="C:mitochondrial inner membrane"/>
    <property type="evidence" value="ECO:0007669"/>
    <property type="project" value="TreeGrafter"/>
</dbReference>
<comment type="caution">
    <text evidence="8">The sequence shown here is derived from an EMBL/GenBank/DDBJ whole genome shotgun (WGS) entry which is preliminary data.</text>
</comment>
<dbReference type="CDD" id="cd20069">
    <property type="entry name" value="5TM_Oxa1-like"/>
    <property type="match status" value="1"/>
</dbReference>
<feature type="compositionally biased region" description="Low complexity" evidence="5">
    <location>
        <begin position="688"/>
        <end position="705"/>
    </location>
</feature>
<feature type="region of interest" description="Disordered" evidence="5">
    <location>
        <begin position="449"/>
        <end position="470"/>
    </location>
</feature>